<keyword evidence="2" id="KW-1185">Reference proteome</keyword>
<dbReference type="RefSeq" id="WP_344500253.1">
    <property type="nucleotide sequence ID" value="NZ_BAAAQD010000001.1"/>
</dbReference>
<reference evidence="1 2" key="1">
    <citation type="journal article" date="2019" name="Int. J. Syst. Evol. Microbiol.">
        <title>The Global Catalogue of Microorganisms (GCM) 10K type strain sequencing project: providing services to taxonomists for standard genome sequencing and annotation.</title>
        <authorList>
            <consortium name="The Broad Institute Genomics Platform"/>
            <consortium name="The Broad Institute Genome Sequencing Center for Infectious Disease"/>
            <person name="Wu L."/>
            <person name="Ma J."/>
        </authorList>
    </citation>
    <scope>NUCLEOTIDE SEQUENCE [LARGE SCALE GENOMIC DNA]</scope>
    <source>
        <strain evidence="1 2">JCM 15933</strain>
    </source>
</reference>
<sequence length="161" mass="18109">MGSSLTAILRPRDLELALLCFEVAIDLVPLISTVVEDHDGRAVIARDVVDCWLELPIAVRARYAAKRLPTAPGFAGHAPVHALSRFTGDYVDAIDESWIPEGTDPYTVDSDTAERLHRNAWRRHERQIRERIAARRGPDEQFLHKLAEPTDFTGDGWNTKD</sequence>
<accession>A0ABN1ZP12</accession>
<gene>
    <name evidence="1" type="ORF">GCM10009827_011800</name>
</gene>
<comment type="caution">
    <text evidence="1">The sequence shown here is derived from an EMBL/GenBank/DDBJ whole genome shotgun (WGS) entry which is preliminary data.</text>
</comment>
<evidence type="ECO:0000313" key="2">
    <source>
        <dbReference type="Proteomes" id="UP001501470"/>
    </source>
</evidence>
<proteinExistence type="predicted"/>
<name>A0ABN1ZP12_9ACTN</name>
<dbReference type="EMBL" id="BAAAQD010000001">
    <property type="protein sequence ID" value="GAA1501653.1"/>
    <property type="molecule type" value="Genomic_DNA"/>
</dbReference>
<dbReference type="Proteomes" id="UP001501470">
    <property type="component" value="Unassembled WGS sequence"/>
</dbReference>
<evidence type="ECO:0000313" key="1">
    <source>
        <dbReference type="EMBL" id="GAA1501653.1"/>
    </source>
</evidence>
<protein>
    <submittedName>
        <fullName evidence="1">Uncharacterized protein</fullName>
    </submittedName>
</protein>
<organism evidence="1 2">
    <name type="scientific">Dactylosporangium maewongense</name>
    <dbReference type="NCBI Taxonomy" id="634393"/>
    <lineage>
        <taxon>Bacteria</taxon>
        <taxon>Bacillati</taxon>
        <taxon>Actinomycetota</taxon>
        <taxon>Actinomycetes</taxon>
        <taxon>Micromonosporales</taxon>
        <taxon>Micromonosporaceae</taxon>
        <taxon>Dactylosporangium</taxon>
    </lineage>
</organism>